<sequence length="731" mass="83026">MLALLVWSCQSPRTVDRYNLNFEQPINSGVNNWRAINRTDSSRYKVSLDSAVAKEGKYAAAISFEGGLPDRTGWVYTINDTFKGDSIMLTGYVKTQNVMDGQAALWLKVSSNGAYDDMHKRGLKGTNDWTKCSITLPLSSETETKIVFGGMLRGRGKMWMDDLKITIDGKDISSLTPIEKLPADKDYAFDLGDTTKIGALDEDKINHLYHLGLIWGYLKYHHPAIIQGKYNWDYELIRILPKFLNAAKNEKDALLRQWIHSMGALGVGTANDNRNNDSVTIKPDLSWITTSGFSKDLISLLQKTGGVNGICDKQYYVAKTALGNPVFKNERAYDNFPYPADGFRILALFRYWNLVQYFFPYRNIMGEDWKIVLKRFIPKFLNAQNELEYQLTALELAAHTGDGHAFFNYHEKINRYFGANYLPVKLRFIENKLVVTGLDQGPSIKDDIRLGDVISKIGTISVEKKIEMYSKYFPAPNKAAQLRYMAEGLVSRTNDSIVNVEVIRDGKRLNKTVHAYGKDKLKFEKFSFYSKSYKWINHTIGYIDNSTLKKADLESMFTQFQHAKGLIIDLRNYPAENLMQAVPDYLLSEPKAFVKMSAPDFCRPGSFYFRSAEKTGNEHKGLFKGILVLLIDETTQSASEYHAMAYSTYPNCVIIGNNSAGTDGMVSEFSLPGNLKTRFSGVGIYYPDGKPTQRVGIQPHIMVKPTIQDIRNKRDIVLDRAIEYCKKKYRK</sequence>
<dbReference type="InterPro" id="IPR005151">
    <property type="entry name" value="Tail-specific_protease"/>
</dbReference>
<evidence type="ECO:0000259" key="1">
    <source>
        <dbReference type="SMART" id="SM00245"/>
    </source>
</evidence>
<evidence type="ECO:0000313" key="3">
    <source>
        <dbReference type="Proteomes" id="UP001325680"/>
    </source>
</evidence>
<dbReference type="Gene3D" id="2.60.120.260">
    <property type="entry name" value="Galactose-binding domain-like"/>
    <property type="match status" value="1"/>
</dbReference>
<dbReference type="RefSeq" id="WP_162818022.1">
    <property type="nucleotide sequence ID" value="NZ_CP139960.1"/>
</dbReference>
<dbReference type="PANTHER" id="PTHR32060">
    <property type="entry name" value="TAIL-SPECIFIC PROTEASE"/>
    <property type="match status" value="1"/>
</dbReference>
<accession>A0ABZ0W8R8</accession>
<protein>
    <submittedName>
        <fullName evidence="2">S41 family peptidase</fullName>
    </submittedName>
</protein>
<dbReference type="EMBL" id="CP139960">
    <property type="protein sequence ID" value="WQD38892.1"/>
    <property type="molecule type" value="Genomic_DNA"/>
</dbReference>
<dbReference type="Proteomes" id="UP001325680">
    <property type="component" value="Chromosome"/>
</dbReference>
<reference evidence="2 3" key="1">
    <citation type="submission" date="2023-12" db="EMBL/GenBank/DDBJ databases">
        <title>Genome sequencing and assembly of bacterial species from a model synthetic community.</title>
        <authorList>
            <person name="Hogle S.L."/>
        </authorList>
    </citation>
    <scope>NUCLEOTIDE SEQUENCE [LARGE SCALE GENOMIC DNA]</scope>
    <source>
        <strain evidence="2 3">HAMBI_3031</strain>
    </source>
</reference>
<organism evidence="2 3">
    <name type="scientific">Niabella yanshanensis</name>
    <dbReference type="NCBI Taxonomy" id="577386"/>
    <lineage>
        <taxon>Bacteria</taxon>
        <taxon>Pseudomonadati</taxon>
        <taxon>Bacteroidota</taxon>
        <taxon>Chitinophagia</taxon>
        <taxon>Chitinophagales</taxon>
        <taxon>Chitinophagaceae</taxon>
        <taxon>Niabella</taxon>
    </lineage>
</organism>
<dbReference type="Gene3D" id="3.90.226.10">
    <property type="entry name" value="2-enoyl-CoA Hydratase, Chain A, domain 1"/>
    <property type="match status" value="1"/>
</dbReference>
<dbReference type="Gene3D" id="3.30.750.44">
    <property type="match status" value="1"/>
</dbReference>
<name>A0ABZ0W8R8_9BACT</name>
<gene>
    <name evidence="2" type="ORF">U0035_01880</name>
</gene>
<dbReference type="PANTHER" id="PTHR32060:SF30">
    <property type="entry name" value="CARBOXY-TERMINAL PROCESSING PROTEASE CTPA"/>
    <property type="match status" value="1"/>
</dbReference>
<feature type="domain" description="Tail specific protease" evidence="1">
    <location>
        <begin position="510"/>
        <end position="704"/>
    </location>
</feature>
<dbReference type="InterPro" id="IPR029045">
    <property type="entry name" value="ClpP/crotonase-like_dom_sf"/>
</dbReference>
<keyword evidence="3" id="KW-1185">Reference proteome</keyword>
<dbReference type="SUPFAM" id="SSF52096">
    <property type="entry name" value="ClpP/crotonase"/>
    <property type="match status" value="1"/>
</dbReference>
<dbReference type="Pfam" id="PF03572">
    <property type="entry name" value="Peptidase_S41"/>
    <property type="match status" value="1"/>
</dbReference>
<dbReference type="SMART" id="SM00245">
    <property type="entry name" value="TSPc"/>
    <property type="match status" value="1"/>
</dbReference>
<evidence type="ECO:0000313" key="2">
    <source>
        <dbReference type="EMBL" id="WQD38892.1"/>
    </source>
</evidence>
<proteinExistence type="predicted"/>
<dbReference type="CDD" id="cd07562">
    <property type="entry name" value="Peptidase_S41_TRI"/>
    <property type="match status" value="1"/>
</dbReference>